<dbReference type="Proteomes" id="UP000501316">
    <property type="component" value="Chromosome"/>
</dbReference>
<accession>A0A859DNL9</accession>
<sequence length="67" mass="7819">MPGIDRTGPIRFGSRSGFGRRMRCYHSFERGRGFYCTMVKDTKQELLARKTMLQNSLTIIEEQLSKM</sequence>
<dbReference type="KEGG" id="clf:GJQ69_03325"/>
<dbReference type="Proteomes" id="UP000509623">
    <property type="component" value="Chromosome"/>
</dbReference>
<evidence type="ECO:0000313" key="2">
    <source>
        <dbReference type="EMBL" id="QKO29727.1"/>
    </source>
</evidence>
<evidence type="ECO:0000313" key="1">
    <source>
        <dbReference type="EMBL" id="QKN23597.1"/>
    </source>
</evidence>
<dbReference type="EMBL" id="CP046051">
    <property type="protein sequence ID" value="QKN23597.1"/>
    <property type="molecule type" value="Genomic_DNA"/>
</dbReference>
<dbReference type="RefSeq" id="WP_086036060.1">
    <property type="nucleotide sequence ID" value="NZ_CP046051.1"/>
</dbReference>
<organism evidence="1 3">
    <name type="scientific">Caproicibacterium lactatifermentans</name>
    <dbReference type="NCBI Taxonomy" id="2666138"/>
    <lineage>
        <taxon>Bacteria</taxon>
        <taxon>Bacillati</taxon>
        <taxon>Bacillota</taxon>
        <taxon>Clostridia</taxon>
        <taxon>Eubacteriales</taxon>
        <taxon>Oscillospiraceae</taxon>
        <taxon>Caproicibacterium</taxon>
    </lineage>
</organism>
<reference evidence="3 4" key="1">
    <citation type="submission" date="2019-11" db="EMBL/GenBank/DDBJ databases">
        <authorList>
            <person name="Ren C."/>
            <person name="Wang H."/>
            <person name="Xu Y."/>
        </authorList>
    </citation>
    <scope>NUCLEOTIDE SEQUENCE [LARGE SCALE GENOMIC DNA]</scope>
    <source>
        <strain evidence="4">JNU-WLY1368</strain>
        <strain evidence="1 3">LBM 19010</strain>
    </source>
</reference>
<dbReference type="AlphaFoldDB" id="A0A859DNL9"/>
<reference evidence="2" key="2">
    <citation type="journal article" date="2021" name="Appl. Environ. Microbiol.">
        <title>Adaptability of a Caproate-Producing Bacterium Contributes to Its Dominance in an Anaerobic Fermentation System.</title>
        <authorList>
            <person name="Wang H."/>
            <person name="Gu Y."/>
            <person name="Zhou W."/>
            <person name="Zhao D."/>
            <person name="Qiao Z."/>
            <person name="Zheng J."/>
            <person name="Gao J."/>
            <person name="Chen X."/>
            <person name="Ren C."/>
            <person name="Xu Y."/>
        </authorList>
    </citation>
    <scope>NUCLEOTIDE SEQUENCE</scope>
    <source>
        <strain evidence="2">JNU-WLY1368</strain>
    </source>
</reference>
<keyword evidence="4" id="KW-1185">Reference proteome</keyword>
<dbReference type="EMBL" id="CP046161">
    <property type="protein sequence ID" value="QKO29727.1"/>
    <property type="molecule type" value="Genomic_DNA"/>
</dbReference>
<evidence type="ECO:0000313" key="4">
    <source>
        <dbReference type="Proteomes" id="UP000509623"/>
    </source>
</evidence>
<name>A0A859DNL9_9FIRM</name>
<gene>
    <name evidence="1" type="ORF">GJQ69_03325</name>
    <name evidence="2" type="ORF">GKP14_01040</name>
</gene>
<protein>
    <submittedName>
        <fullName evidence="1">Uncharacterized protein</fullName>
    </submittedName>
</protein>
<evidence type="ECO:0000313" key="3">
    <source>
        <dbReference type="Proteomes" id="UP000501316"/>
    </source>
</evidence>
<reference evidence="2" key="3">
    <citation type="journal article" date="2022" name="Int. J. Syst. Evol. Microbiol.">
        <title>Caproicibacterium lactatifermentans sp. nov., isolated from pit clay used for the production of Chinese strong aroma-type liquor.</title>
        <authorList>
            <person name="Wang H."/>
            <person name="Gu Y."/>
            <person name="Zhao D."/>
            <person name="Qiao Z."/>
            <person name="Zheng J."/>
            <person name="Gao J."/>
            <person name="Ren C."/>
            <person name="Xu Y."/>
        </authorList>
    </citation>
    <scope>NUCLEOTIDE SEQUENCE</scope>
    <source>
        <strain evidence="2">JNU-WLY1368</strain>
    </source>
</reference>
<proteinExistence type="predicted"/>